<comment type="caution">
    <text evidence="2">The sequence shown here is derived from an EMBL/GenBank/DDBJ whole genome shotgun (WGS) entry which is preliminary data.</text>
</comment>
<protein>
    <recommendedName>
        <fullName evidence="4">Single-stranded DNA-binding protein</fullName>
    </recommendedName>
</protein>
<keyword evidence="3" id="KW-1185">Reference proteome</keyword>
<sequence length="211" mass="22626">MTFPQQHQMPSADEFLMGGGVPSAKFPTIGTTVAGRITERPTVEQQRDYTTGELKFWDDGKPQMQLVVTVQTDQRDPSVEDDDGTRRLYIKGQMKTAVAQAVRAAGARGLEVGGILSVTYARDGERKNPRFNAPKNFTAVYTPAAQAELHAPEPGAQPQGQPVAAQQAAPMAQQPGQGLTPQQYAQAQQNPATAALLAQQQAAAQGNVPQF</sequence>
<evidence type="ECO:0000313" key="3">
    <source>
        <dbReference type="Proteomes" id="UP001501638"/>
    </source>
</evidence>
<feature type="compositionally biased region" description="Low complexity" evidence="1">
    <location>
        <begin position="152"/>
        <end position="191"/>
    </location>
</feature>
<reference evidence="2 3" key="1">
    <citation type="journal article" date="2019" name="Int. J. Syst. Evol. Microbiol.">
        <title>The Global Catalogue of Microorganisms (GCM) 10K type strain sequencing project: providing services to taxonomists for standard genome sequencing and annotation.</title>
        <authorList>
            <consortium name="The Broad Institute Genomics Platform"/>
            <consortium name="The Broad Institute Genome Sequencing Center for Infectious Disease"/>
            <person name="Wu L."/>
            <person name="Ma J."/>
        </authorList>
    </citation>
    <scope>NUCLEOTIDE SEQUENCE [LARGE SCALE GENOMIC DNA]</scope>
    <source>
        <strain evidence="2 3">JCM 6305</strain>
    </source>
</reference>
<evidence type="ECO:0008006" key="4">
    <source>
        <dbReference type="Google" id="ProtNLM"/>
    </source>
</evidence>
<accession>A0ABN3KEN3</accession>
<evidence type="ECO:0000313" key="2">
    <source>
        <dbReference type="EMBL" id="GAA2457205.1"/>
    </source>
</evidence>
<feature type="region of interest" description="Disordered" evidence="1">
    <location>
        <begin position="151"/>
        <end position="191"/>
    </location>
</feature>
<name>A0ABN3KEN3_9ACTN</name>
<gene>
    <name evidence="2" type="ORF">GCM10010405_46580</name>
</gene>
<organism evidence="2 3">
    <name type="scientific">Streptomyces macrosporus</name>
    <dbReference type="NCBI Taxonomy" id="44032"/>
    <lineage>
        <taxon>Bacteria</taxon>
        <taxon>Bacillati</taxon>
        <taxon>Actinomycetota</taxon>
        <taxon>Actinomycetes</taxon>
        <taxon>Kitasatosporales</taxon>
        <taxon>Streptomycetaceae</taxon>
        <taxon>Streptomyces</taxon>
    </lineage>
</organism>
<dbReference type="EMBL" id="BAAASZ010000031">
    <property type="protein sequence ID" value="GAA2457205.1"/>
    <property type="molecule type" value="Genomic_DNA"/>
</dbReference>
<dbReference type="RefSeq" id="WP_344326723.1">
    <property type="nucleotide sequence ID" value="NZ_BAAASZ010000031.1"/>
</dbReference>
<dbReference type="Proteomes" id="UP001501638">
    <property type="component" value="Unassembled WGS sequence"/>
</dbReference>
<evidence type="ECO:0000256" key="1">
    <source>
        <dbReference type="SAM" id="MobiDB-lite"/>
    </source>
</evidence>
<proteinExistence type="predicted"/>
<feature type="region of interest" description="Disordered" evidence="1">
    <location>
        <begin position="1"/>
        <end position="20"/>
    </location>
</feature>